<protein>
    <submittedName>
        <fullName evidence="2">FAD-dependent monooxygenase</fullName>
    </submittedName>
</protein>
<dbReference type="Gene3D" id="3.50.50.60">
    <property type="entry name" value="FAD/NAD(P)-binding domain"/>
    <property type="match status" value="1"/>
</dbReference>
<name>A0ABU4BK65_9NOCA</name>
<evidence type="ECO:0000313" key="2">
    <source>
        <dbReference type="EMBL" id="MDV6264558.1"/>
    </source>
</evidence>
<dbReference type="Gene3D" id="3.30.9.10">
    <property type="entry name" value="D-Amino Acid Oxidase, subunit A, domain 2"/>
    <property type="match status" value="1"/>
</dbReference>
<dbReference type="Proteomes" id="UP001185755">
    <property type="component" value="Unassembled WGS sequence"/>
</dbReference>
<reference evidence="2 3" key="1">
    <citation type="submission" date="2023-10" db="EMBL/GenBank/DDBJ databases">
        <title>Development of a sustainable strategy for remediation of hydrocarbon-contaminated territories based on the waste exchange concept.</title>
        <authorList>
            <person name="Krivoruchko A."/>
        </authorList>
    </citation>
    <scope>NUCLEOTIDE SEQUENCE [LARGE SCALE GENOMIC DNA]</scope>
    <source>
        <strain evidence="2 3">IEGM 1323</strain>
    </source>
</reference>
<dbReference type="PANTHER" id="PTHR46865">
    <property type="entry name" value="OXIDOREDUCTASE-RELATED"/>
    <property type="match status" value="1"/>
</dbReference>
<organism evidence="2 3">
    <name type="scientific">Rhodococcoides yunnanense</name>
    <dbReference type="NCBI Taxonomy" id="278209"/>
    <lineage>
        <taxon>Bacteria</taxon>
        <taxon>Bacillati</taxon>
        <taxon>Actinomycetota</taxon>
        <taxon>Actinomycetes</taxon>
        <taxon>Mycobacteriales</taxon>
        <taxon>Nocardiaceae</taxon>
        <taxon>Rhodococcoides</taxon>
    </lineage>
</organism>
<gene>
    <name evidence="2" type="ORF">R3P96_24745</name>
</gene>
<evidence type="ECO:0000313" key="3">
    <source>
        <dbReference type="Proteomes" id="UP001185755"/>
    </source>
</evidence>
<dbReference type="PRINTS" id="PR00420">
    <property type="entry name" value="RNGMNOXGNASE"/>
</dbReference>
<dbReference type="InterPro" id="IPR002938">
    <property type="entry name" value="FAD-bd"/>
</dbReference>
<dbReference type="InterPro" id="IPR036188">
    <property type="entry name" value="FAD/NAD-bd_sf"/>
</dbReference>
<accession>A0ABU4BK65</accession>
<comment type="caution">
    <text evidence="2">The sequence shown here is derived from an EMBL/GenBank/DDBJ whole genome shotgun (WGS) entry which is preliminary data.</text>
</comment>
<keyword evidence="2" id="KW-0560">Oxidoreductase</keyword>
<sequence>MTSRVLVTGASIAGPTVAFWLDKAGYDVTVVERAPHLRHGGQNIDVRGSGREVLRRMGLDATLLANGTTEKGTRFVDENDATIAAFPAGDGSHDGPTAELEILRGEFARILVESAGPRTEYRYGDSVVGVAQDADGVDVRFASNASQRFDLVLFADGIRSSSRELAFPAEAETTPVGLYTAYGVLPKGPSDDGWWRWCNAPGSRVANIRPDNLGTTRFSLSWVSDDGGYEGASIEQVIAALRAKFADVGWEVPRILNSLGPDSELYVDYLAQVKAPRWSNGRIGMLGDAAWCATPLSGMGTTLSVTGAYVLAGELARAEDHRAGFEAFETRMRPFVEQAQKLPPGVPRVAHPKTAAGVAAFRGVLRLAGSKPVQAVTSKFLGPDAATLELPNYVFRS</sequence>
<keyword evidence="2" id="KW-0503">Monooxygenase</keyword>
<dbReference type="InterPro" id="IPR051704">
    <property type="entry name" value="FAD_aromatic-hydroxylase"/>
</dbReference>
<evidence type="ECO:0000259" key="1">
    <source>
        <dbReference type="Pfam" id="PF01494"/>
    </source>
</evidence>
<dbReference type="GO" id="GO:0004497">
    <property type="term" value="F:monooxygenase activity"/>
    <property type="evidence" value="ECO:0007669"/>
    <property type="project" value="UniProtKB-KW"/>
</dbReference>
<dbReference type="Pfam" id="PF01494">
    <property type="entry name" value="FAD_binding_3"/>
    <property type="match status" value="1"/>
</dbReference>
<dbReference type="RefSeq" id="WP_317566579.1">
    <property type="nucleotide sequence ID" value="NZ_JAWLJX010000015.1"/>
</dbReference>
<dbReference type="EMBL" id="JAWLJX010000015">
    <property type="protein sequence ID" value="MDV6264558.1"/>
    <property type="molecule type" value="Genomic_DNA"/>
</dbReference>
<keyword evidence="3" id="KW-1185">Reference proteome</keyword>
<dbReference type="PANTHER" id="PTHR46865:SF2">
    <property type="entry name" value="MONOOXYGENASE"/>
    <property type="match status" value="1"/>
</dbReference>
<proteinExistence type="predicted"/>
<feature type="domain" description="FAD-binding" evidence="1">
    <location>
        <begin position="4"/>
        <end position="338"/>
    </location>
</feature>
<dbReference type="SUPFAM" id="SSF51905">
    <property type="entry name" value="FAD/NAD(P)-binding domain"/>
    <property type="match status" value="1"/>
</dbReference>